<protein>
    <recommendedName>
        <fullName evidence="3">Nucleoside-diphosphate sugar epimerase</fullName>
    </recommendedName>
</protein>
<keyword evidence="2" id="KW-1185">Reference proteome</keyword>
<dbReference type="EMBL" id="SJPS01000002">
    <property type="protein sequence ID" value="TWU28173.1"/>
    <property type="molecule type" value="Genomic_DNA"/>
</dbReference>
<evidence type="ECO:0008006" key="3">
    <source>
        <dbReference type="Google" id="ProtNLM"/>
    </source>
</evidence>
<dbReference type="OrthoDB" id="1865at2"/>
<reference evidence="1 2" key="1">
    <citation type="submission" date="2019-02" db="EMBL/GenBank/DDBJ databases">
        <title>Deep-cultivation of Planctomycetes and their phenomic and genomic characterization uncovers novel biology.</title>
        <authorList>
            <person name="Wiegand S."/>
            <person name="Jogler M."/>
            <person name="Boedeker C."/>
            <person name="Pinto D."/>
            <person name="Vollmers J."/>
            <person name="Rivas-Marin E."/>
            <person name="Kohn T."/>
            <person name="Peeters S.H."/>
            <person name="Heuer A."/>
            <person name="Rast P."/>
            <person name="Oberbeckmann S."/>
            <person name="Bunk B."/>
            <person name="Jeske O."/>
            <person name="Meyerdierks A."/>
            <person name="Storesund J.E."/>
            <person name="Kallscheuer N."/>
            <person name="Luecker S."/>
            <person name="Lage O.M."/>
            <person name="Pohl T."/>
            <person name="Merkel B.J."/>
            <person name="Hornburger P."/>
            <person name="Mueller R.-W."/>
            <person name="Bruemmer F."/>
            <person name="Labrenz M."/>
            <person name="Spormann A.M."/>
            <person name="Op Den Camp H."/>
            <person name="Overmann J."/>
            <person name="Amann R."/>
            <person name="Jetten M.S.M."/>
            <person name="Mascher T."/>
            <person name="Medema M.H."/>
            <person name="Devos D.P."/>
            <person name="Kaster A.-K."/>
            <person name="Ovreas L."/>
            <person name="Rohde M."/>
            <person name="Galperin M.Y."/>
            <person name="Jogler C."/>
        </authorList>
    </citation>
    <scope>NUCLEOTIDE SEQUENCE [LARGE SCALE GENOMIC DNA]</scope>
    <source>
        <strain evidence="1 2">Pla144</strain>
    </source>
</reference>
<organism evidence="1 2">
    <name type="scientific">Bythopirellula polymerisocia</name>
    <dbReference type="NCBI Taxonomy" id="2528003"/>
    <lineage>
        <taxon>Bacteria</taxon>
        <taxon>Pseudomonadati</taxon>
        <taxon>Planctomycetota</taxon>
        <taxon>Planctomycetia</taxon>
        <taxon>Pirellulales</taxon>
        <taxon>Lacipirellulaceae</taxon>
        <taxon>Bythopirellula</taxon>
    </lineage>
</organism>
<dbReference type="AlphaFoldDB" id="A0A5C6CTA6"/>
<dbReference type="RefSeq" id="WP_146449362.1">
    <property type="nucleotide sequence ID" value="NZ_SJPS01000002.1"/>
</dbReference>
<accession>A0A5C6CTA6</accession>
<dbReference type="Proteomes" id="UP000318437">
    <property type="component" value="Unassembled WGS sequence"/>
</dbReference>
<gene>
    <name evidence="1" type="ORF">Pla144_14600</name>
</gene>
<evidence type="ECO:0000313" key="1">
    <source>
        <dbReference type="EMBL" id="TWU28173.1"/>
    </source>
</evidence>
<proteinExistence type="predicted"/>
<dbReference type="Pfam" id="PF06258">
    <property type="entry name" value="Mito_fiss_Elm1"/>
    <property type="match status" value="1"/>
</dbReference>
<comment type="caution">
    <text evidence="1">The sequence shown here is derived from an EMBL/GenBank/DDBJ whole genome shotgun (WGS) entry which is preliminary data.</text>
</comment>
<name>A0A5C6CTA6_9BACT</name>
<sequence>MNTVIWRMHDGKPGHANQTRGLVNALSDILPVQCHDLLAPARTQSLKWWFAKQFPPGKTLPRPQLILGAGHSTHLAMLAARRCYGGKAIVLMKPSLPPRLFDLCIVPEHDGLAAAPHVVLSRGVLNLVSPSFMKEAGRGLLLVGGPSAAHGWNSLAIVEQITTIVTDQPKFTWKLTTSRRTPPDFLGLLRTHQLANLTIVPHEETDPDWVPSELSRSSQVWVSEDSVSMVYEALTSGASVGLLEVPQKQVGRVARGVQELRAQGWVTRFSDWDRSRSLPAPAHPLHEANRCAALICERFQLADAA</sequence>
<evidence type="ECO:0000313" key="2">
    <source>
        <dbReference type="Proteomes" id="UP000318437"/>
    </source>
</evidence>
<dbReference type="InterPro" id="IPR009367">
    <property type="entry name" value="Elm1-like"/>
</dbReference>